<proteinExistence type="predicted"/>
<dbReference type="EMBL" id="JBHSHP010000049">
    <property type="protein sequence ID" value="MFC4755592.1"/>
    <property type="molecule type" value="Genomic_DNA"/>
</dbReference>
<evidence type="ECO:0000256" key="4">
    <source>
        <dbReference type="PROSITE-ProRule" id="PRU00335"/>
    </source>
</evidence>
<evidence type="ECO:0000313" key="7">
    <source>
        <dbReference type="EMBL" id="MFC4755592.1"/>
    </source>
</evidence>
<dbReference type="InterPro" id="IPR001647">
    <property type="entry name" value="HTH_TetR"/>
</dbReference>
<comment type="caution">
    <text evidence="7">The sequence shown here is derived from an EMBL/GenBank/DDBJ whole genome shotgun (WGS) entry which is preliminary data.</text>
</comment>
<feature type="region of interest" description="Disordered" evidence="5">
    <location>
        <begin position="1"/>
        <end position="27"/>
    </location>
</feature>
<dbReference type="SUPFAM" id="SSF48498">
    <property type="entry name" value="Tetracyclin repressor-like, C-terminal domain"/>
    <property type="match status" value="1"/>
</dbReference>
<evidence type="ECO:0000256" key="3">
    <source>
        <dbReference type="ARBA" id="ARBA00023163"/>
    </source>
</evidence>
<evidence type="ECO:0000259" key="6">
    <source>
        <dbReference type="PROSITE" id="PS50977"/>
    </source>
</evidence>
<dbReference type="InterPro" id="IPR036271">
    <property type="entry name" value="Tet_transcr_reg_TetR-rel_C_sf"/>
</dbReference>
<dbReference type="InterPro" id="IPR009057">
    <property type="entry name" value="Homeodomain-like_sf"/>
</dbReference>
<feature type="domain" description="HTH tetR-type" evidence="6">
    <location>
        <begin position="31"/>
        <end position="91"/>
    </location>
</feature>
<dbReference type="InterPro" id="IPR050109">
    <property type="entry name" value="HTH-type_TetR-like_transc_reg"/>
</dbReference>
<accession>A0ABV9PR71</accession>
<dbReference type="Pfam" id="PF13305">
    <property type="entry name" value="TetR_C_33"/>
    <property type="match status" value="1"/>
</dbReference>
<dbReference type="SUPFAM" id="SSF46689">
    <property type="entry name" value="Homeodomain-like"/>
    <property type="match status" value="1"/>
</dbReference>
<organism evidence="7 8">
    <name type="scientific">Dietzia aurantiaca</name>
    <dbReference type="NCBI Taxonomy" id="983873"/>
    <lineage>
        <taxon>Bacteria</taxon>
        <taxon>Bacillati</taxon>
        <taxon>Actinomycetota</taxon>
        <taxon>Actinomycetes</taxon>
        <taxon>Mycobacteriales</taxon>
        <taxon>Dietziaceae</taxon>
        <taxon>Dietzia</taxon>
    </lineage>
</organism>
<sequence>MIEAQVPTAADAAKAAPVNEGGGKKKSYHHGDLRNAIILEATARARESGEKAIVLREIAPRIGVSATAAYRHFANRQQLVDEVSGRGFAAMRDRIAAIEPTTATTDPVLAAYIDLRNAAIAVVGFAVDEPAWARMMLETLGVSSVVAESGMSVREVMQDIVDRGIDEGAFTPGLRLDGQRAMWAAIDGLSAQAMFGVHPMDTESADQAIARTLDLCLTDLLTERAIQARSAVDLPAGIITDARI</sequence>
<dbReference type="PANTHER" id="PTHR30055">
    <property type="entry name" value="HTH-TYPE TRANSCRIPTIONAL REGULATOR RUTR"/>
    <property type="match status" value="1"/>
</dbReference>
<feature type="DNA-binding region" description="H-T-H motif" evidence="4">
    <location>
        <begin position="54"/>
        <end position="73"/>
    </location>
</feature>
<dbReference type="PROSITE" id="PS50977">
    <property type="entry name" value="HTH_TETR_2"/>
    <property type="match status" value="1"/>
</dbReference>
<keyword evidence="3" id="KW-0804">Transcription</keyword>
<keyword evidence="8" id="KW-1185">Reference proteome</keyword>
<evidence type="ECO:0000256" key="1">
    <source>
        <dbReference type="ARBA" id="ARBA00023015"/>
    </source>
</evidence>
<dbReference type="Pfam" id="PF00440">
    <property type="entry name" value="TetR_N"/>
    <property type="match status" value="1"/>
</dbReference>
<dbReference type="Proteomes" id="UP001595836">
    <property type="component" value="Unassembled WGS sequence"/>
</dbReference>
<evidence type="ECO:0000256" key="5">
    <source>
        <dbReference type="SAM" id="MobiDB-lite"/>
    </source>
</evidence>
<name>A0ABV9PR71_9ACTN</name>
<dbReference type="PANTHER" id="PTHR30055:SF234">
    <property type="entry name" value="HTH-TYPE TRANSCRIPTIONAL REGULATOR BETI"/>
    <property type="match status" value="1"/>
</dbReference>
<evidence type="ECO:0000256" key="2">
    <source>
        <dbReference type="ARBA" id="ARBA00023125"/>
    </source>
</evidence>
<gene>
    <name evidence="7" type="ORF">ACFO7U_12500</name>
</gene>
<reference evidence="8" key="1">
    <citation type="journal article" date="2019" name="Int. J. Syst. Evol. Microbiol.">
        <title>The Global Catalogue of Microorganisms (GCM) 10K type strain sequencing project: providing services to taxonomists for standard genome sequencing and annotation.</title>
        <authorList>
            <consortium name="The Broad Institute Genomics Platform"/>
            <consortium name="The Broad Institute Genome Sequencing Center for Infectious Disease"/>
            <person name="Wu L."/>
            <person name="Ma J."/>
        </authorList>
    </citation>
    <scope>NUCLEOTIDE SEQUENCE [LARGE SCALE GENOMIC DNA]</scope>
    <source>
        <strain evidence="8">JCM 11882</strain>
    </source>
</reference>
<keyword evidence="2 4" id="KW-0238">DNA-binding</keyword>
<dbReference type="RefSeq" id="WP_344994649.1">
    <property type="nucleotide sequence ID" value="NZ_BAABCD010000046.1"/>
</dbReference>
<protein>
    <submittedName>
        <fullName evidence="7">TetR/AcrR family transcriptional regulator</fullName>
    </submittedName>
</protein>
<keyword evidence="1" id="KW-0805">Transcription regulation</keyword>
<dbReference type="InterPro" id="IPR025996">
    <property type="entry name" value="MT1864/Rv1816-like_C"/>
</dbReference>
<evidence type="ECO:0000313" key="8">
    <source>
        <dbReference type="Proteomes" id="UP001595836"/>
    </source>
</evidence>
<dbReference type="Gene3D" id="1.10.357.10">
    <property type="entry name" value="Tetracycline Repressor, domain 2"/>
    <property type="match status" value="1"/>
</dbReference>